<evidence type="ECO:0000259" key="8">
    <source>
        <dbReference type="Pfam" id="PF06738"/>
    </source>
</evidence>
<dbReference type="Proteomes" id="UP001201449">
    <property type="component" value="Unassembled WGS sequence"/>
</dbReference>
<feature type="transmembrane region" description="Helical" evidence="7">
    <location>
        <begin position="200"/>
        <end position="223"/>
    </location>
</feature>
<dbReference type="InterPro" id="IPR050539">
    <property type="entry name" value="ThrE_Dicarb/AminoAcid_Exp"/>
</dbReference>
<dbReference type="EMBL" id="JAKEVZ010000005">
    <property type="protein sequence ID" value="MCF1751126.1"/>
    <property type="molecule type" value="Genomic_DNA"/>
</dbReference>
<keyword evidence="5 7" id="KW-0472">Membrane</keyword>
<gene>
    <name evidence="9" type="ORF">L0U89_08590</name>
</gene>
<keyword evidence="10" id="KW-1185">Reference proteome</keyword>
<evidence type="ECO:0000256" key="2">
    <source>
        <dbReference type="ARBA" id="ARBA00022475"/>
    </source>
</evidence>
<evidence type="ECO:0000256" key="3">
    <source>
        <dbReference type="ARBA" id="ARBA00022692"/>
    </source>
</evidence>
<name>A0ABS9BU24_9BACT</name>
<organism evidence="9 10">
    <name type="scientific">Mariniradius sediminis</name>
    <dbReference type="NCBI Taxonomy" id="2909237"/>
    <lineage>
        <taxon>Bacteria</taxon>
        <taxon>Pseudomonadati</taxon>
        <taxon>Bacteroidota</taxon>
        <taxon>Cytophagia</taxon>
        <taxon>Cytophagales</taxon>
        <taxon>Cyclobacteriaceae</taxon>
        <taxon>Mariniradius</taxon>
    </lineage>
</organism>
<feature type="transmembrane region" description="Helical" evidence="7">
    <location>
        <begin position="120"/>
        <end position="138"/>
    </location>
</feature>
<evidence type="ECO:0000256" key="1">
    <source>
        <dbReference type="ARBA" id="ARBA00004651"/>
    </source>
</evidence>
<evidence type="ECO:0000313" key="9">
    <source>
        <dbReference type="EMBL" id="MCF1751126.1"/>
    </source>
</evidence>
<feature type="domain" description="Threonine/serine exporter-like N-terminal" evidence="8">
    <location>
        <begin position="15"/>
        <end position="254"/>
    </location>
</feature>
<dbReference type="PANTHER" id="PTHR34390">
    <property type="entry name" value="UPF0442 PROTEIN YJJB-RELATED"/>
    <property type="match status" value="1"/>
</dbReference>
<comment type="similarity">
    <text evidence="6">Belongs to the ThrE exporter (TC 2.A.79) family.</text>
</comment>
<dbReference type="RefSeq" id="WP_234861159.1">
    <property type="nucleotide sequence ID" value="NZ_JAKEVZ010000005.1"/>
</dbReference>
<dbReference type="PANTHER" id="PTHR34390:SF2">
    <property type="entry name" value="SUCCINATE TRANSPORTER SUBUNIT YJJP-RELATED"/>
    <property type="match status" value="1"/>
</dbReference>
<evidence type="ECO:0000256" key="6">
    <source>
        <dbReference type="ARBA" id="ARBA00034125"/>
    </source>
</evidence>
<keyword evidence="4 7" id="KW-1133">Transmembrane helix</keyword>
<evidence type="ECO:0000256" key="5">
    <source>
        <dbReference type="ARBA" id="ARBA00023136"/>
    </source>
</evidence>
<keyword evidence="2" id="KW-1003">Cell membrane</keyword>
<feature type="transmembrane region" description="Helical" evidence="7">
    <location>
        <begin position="172"/>
        <end position="194"/>
    </location>
</feature>
<dbReference type="InterPro" id="IPR010619">
    <property type="entry name" value="ThrE-like_N"/>
</dbReference>
<evidence type="ECO:0000256" key="4">
    <source>
        <dbReference type="ARBA" id="ARBA00022989"/>
    </source>
</evidence>
<reference evidence="9 10" key="1">
    <citation type="submission" date="2022-01" db="EMBL/GenBank/DDBJ databases">
        <title>Mariniradius saccharolyticus sp. nov., isolated from sediment of a river.</title>
        <authorList>
            <person name="Liu H."/>
        </authorList>
    </citation>
    <scope>NUCLEOTIDE SEQUENCE [LARGE SCALE GENOMIC DNA]</scope>
    <source>
        <strain evidence="9 10">RY-2</strain>
    </source>
</reference>
<proteinExistence type="inferred from homology"/>
<evidence type="ECO:0000256" key="7">
    <source>
        <dbReference type="SAM" id="Phobius"/>
    </source>
</evidence>
<keyword evidence="3 7" id="KW-0812">Transmembrane</keyword>
<comment type="caution">
    <text evidence="9">The sequence shown here is derived from an EMBL/GenBank/DDBJ whole genome shotgun (WGS) entry which is preliminary data.</text>
</comment>
<dbReference type="Pfam" id="PF06738">
    <property type="entry name" value="ThrE"/>
    <property type="match status" value="1"/>
</dbReference>
<comment type="subcellular location">
    <subcellularLocation>
        <location evidence="1">Cell membrane</location>
        <topology evidence="1">Multi-pass membrane protein</topology>
    </subcellularLocation>
</comment>
<evidence type="ECO:0000313" key="10">
    <source>
        <dbReference type="Proteomes" id="UP001201449"/>
    </source>
</evidence>
<protein>
    <submittedName>
        <fullName evidence="9">Threonine/serine exporter family protein</fullName>
    </submittedName>
</protein>
<accession>A0ABS9BU24</accession>
<sequence length="258" mass="28081">MTTRQPAEPSRLGNLLLQAGVALIKSGAGSSRVVSNLSRFAMAYGYEANIDMGTRNVSISLHLENQENIFSGSRSIATLPGANFRVVSAISKLSWDVIEEDINMDMVEERLKKAKEMPMYNRYLILLLVGLAGAAFCFTFGGNATEMAITFAATFIGLYLKQELVRKKFNPFLVTYASAVVAATVIGIFWKIGVDSKLDHAFATCILFLIPGVLMINAFIDLMDGYIINGLDRGINALMHAFAIASGLATVLYIFGAR</sequence>
<feature type="transmembrane region" description="Helical" evidence="7">
    <location>
        <begin position="235"/>
        <end position="255"/>
    </location>
</feature>